<accession>A0A9X0A685</accession>
<dbReference type="Proteomes" id="UP001163046">
    <property type="component" value="Unassembled WGS sequence"/>
</dbReference>
<keyword evidence="3" id="KW-1185">Reference proteome</keyword>
<dbReference type="SUPFAM" id="SSF51430">
    <property type="entry name" value="NAD(P)-linked oxidoreductase"/>
    <property type="match status" value="1"/>
</dbReference>
<dbReference type="Gene3D" id="3.20.20.100">
    <property type="entry name" value="NADP-dependent oxidoreductase domain"/>
    <property type="match status" value="1"/>
</dbReference>
<reference evidence="2" key="1">
    <citation type="submission" date="2023-01" db="EMBL/GenBank/DDBJ databases">
        <title>Genome assembly of the deep-sea coral Lophelia pertusa.</title>
        <authorList>
            <person name="Herrera S."/>
            <person name="Cordes E."/>
        </authorList>
    </citation>
    <scope>NUCLEOTIDE SEQUENCE</scope>
    <source>
        <strain evidence="2">USNM1676648</strain>
        <tissue evidence="2">Polyp</tissue>
    </source>
</reference>
<evidence type="ECO:0000259" key="1">
    <source>
        <dbReference type="Pfam" id="PF00248"/>
    </source>
</evidence>
<proteinExistence type="predicted"/>
<gene>
    <name evidence="2" type="ORF">OS493_006528</name>
</gene>
<dbReference type="OrthoDB" id="416253at2759"/>
<dbReference type="GO" id="GO:0016491">
    <property type="term" value="F:oxidoreductase activity"/>
    <property type="evidence" value="ECO:0007669"/>
    <property type="project" value="InterPro"/>
</dbReference>
<protein>
    <recommendedName>
        <fullName evidence="1">NADP-dependent oxidoreductase domain-containing protein</fullName>
    </recommendedName>
</protein>
<organism evidence="2 3">
    <name type="scientific">Desmophyllum pertusum</name>
    <dbReference type="NCBI Taxonomy" id="174260"/>
    <lineage>
        <taxon>Eukaryota</taxon>
        <taxon>Metazoa</taxon>
        <taxon>Cnidaria</taxon>
        <taxon>Anthozoa</taxon>
        <taxon>Hexacorallia</taxon>
        <taxon>Scleractinia</taxon>
        <taxon>Caryophylliina</taxon>
        <taxon>Caryophylliidae</taxon>
        <taxon>Desmophyllum</taxon>
    </lineage>
</organism>
<dbReference type="Pfam" id="PF00248">
    <property type="entry name" value="Aldo_ket_red"/>
    <property type="match status" value="1"/>
</dbReference>
<evidence type="ECO:0000313" key="2">
    <source>
        <dbReference type="EMBL" id="KAJ7393544.1"/>
    </source>
</evidence>
<sequence length="153" mass="16898">MMLPILVSMSGLQCFNFEEQFREAGISEDTDVTKVTELFDKLVQNEPDKIQCQVENQALNAILKINASDPSSGPLRIPKQNEKPADVKLASGYTMPVMGFGTAMLMENTTAALKTALEVGYRLIDTAQGYPGSEPQVAEAIYRVEFLDQKYLS</sequence>
<dbReference type="PANTHER" id="PTHR43827:SF8">
    <property type="entry name" value="ALDO_KETO REDUCTASE FAMILY PROTEIN"/>
    <property type="match status" value="1"/>
</dbReference>
<dbReference type="AlphaFoldDB" id="A0A9X0A685"/>
<dbReference type="PANTHER" id="PTHR43827">
    <property type="entry name" value="2,5-DIKETO-D-GLUCONIC ACID REDUCTASE"/>
    <property type="match status" value="1"/>
</dbReference>
<dbReference type="InterPro" id="IPR023210">
    <property type="entry name" value="NADP_OxRdtase_dom"/>
</dbReference>
<name>A0A9X0A685_9CNID</name>
<evidence type="ECO:0000313" key="3">
    <source>
        <dbReference type="Proteomes" id="UP001163046"/>
    </source>
</evidence>
<feature type="domain" description="NADP-dependent oxidoreductase" evidence="1">
    <location>
        <begin position="100"/>
        <end position="143"/>
    </location>
</feature>
<comment type="caution">
    <text evidence="2">The sequence shown here is derived from an EMBL/GenBank/DDBJ whole genome shotgun (WGS) entry which is preliminary data.</text>
</comment>
<dbReference type="InterPro" id="IPR020471">
    <property type="entry name" value="AKR"/>
</dbReference>
<dbReference type="InterPro" id="IPR036812">
    <property type="entry name" value="NAD(P)_OxRdtase_dom_sf"/>
</dbReference>
<dbReference type="EMBL" id="MU825398">
    <property type="protein sequence ID" value="KAJ7393544.1"/>
    <property type="molecule type" value="Genomic_DNA"/>
</dbReference>